<evidence type="ECO:0000259" key="15">
    <source>
        <dbReference type="SMART" id="SM00904"/>
    </source>
</evidence>
<dbReference type="PIRSF" id="PIRSF004491">
    <property type="entry name" value="FAD_Synth"/>
    <property type="match status" value="1"/>
</dbReference>
<dbReference type="SMART" id="SM00904">
    <property type="entry name" value="Flavokinase"/>
    <property type="match status" value="1"/>
</dbReference>
<reference evidence="17" key="1">
    <citation type="journal article" date="2019" name="Int. J. Syst. Evol. Microbiol.">
        <title>The Global Catalogue of Microorganisms (GCM) 10K type strain sequencing project: providing services to taxonomists for standard genome sequencing and annotation.</title>
        <authorList>
            <consortium name="The Broad Institute Genomics Platform"/>
            <consortium name="The Broad Institute Genome Sequencing Center for Infectious Disease"/>
            <person name="Wu L."/>
            <person name="Ma J."/>
        </authorList>
    </citation>
    <scope>NUCLEOTIDE SEQUENCE [LARGE SCALE GENOMIC DNA]</scope>
    <source>
        <strain evidence="17">CGMCC 1.15353</strain>
    </source>
</reference>
<sequence length="310" mass="35155">MEIYELQHPHTLKYQDLPETVLAVGYFDGVHRGHQEVIRTAKQIADETGRTSAVMTFHPHPSVVLKKETQHVKYITPLEDKIKVFEDLGIDRVYLVEFNKDLAGLLPQDFVNHYFIGLHVSHVVAGFDFTYGRMGKGTMDTLPTHGGEELSQTVVSKVTEHEKKISSTLIRESIKEGNISLANELLGRPYQIRGTVVTGDQRGRTIGFPTANLSVSEDYLLPKVGVYAVRVVHNNSSYYGMANIGYKPTFQDIKVLSVEINLFDFEADLYGEELTVEWHAFIRDEVKFNGVDHLIDQLQKDEAEIRNFFA</sequence>
<dbReference type="NCBIfam" id="NF004160">
    <property type="entry name" value="PRK05627.1-3"/>
    <property type="match status" value="1"/>
</dbReference>
<dbReference type="InterPro" id="IPR002606">
    <property type="entry name" value="Riboflavin_kinase_bac"/>
</dbReference>
<dbReference type="InterPro" id="IPR014729">
    <property type="entry name" value="Rossmann-like_a/b/a_fold"/>
</dbReference>
<keyword evidence="4 14" id="KW-0288">FMN</keyword>
<evidence type="ECO:0000256" key="6">
    <source>
        <dbReference type="ARBA" id="ARBA00022695"/>
    </source>
</evidence>
<dbReference type="Proteomes" id="UP000642571">
    <property type="component" value="Unassembled WGS sequence"/>
</dbReference>
<dbReference type="Pfam" id="PF06574">
    <property type="entry name" value="FAD_syn"/>
    <property type="match status" value="1"/>
</dbReference>
<dbReference type="InterPro" id="IPR023468">
    <property type="entry name" value="Riboflavin_kinase"/>
</dbReference>
<evidence type="ECO:0000313" key="16">
    <source>
        <dbReference type="EMBL" id="GGC97310.1"/>
    </source>
</evidence>
<comment type="pathway">
    <text evidence="1 14">Cofactor biosynthesis; FAD biosynthesis; FAD from FMN: step 1/1.</text>
</comment>
<dbReference type="SUPFAM" id="SSF82114">
    <property type="entry name" value="Riboflavin kinase-like"/>
    <property type="match status" value="1"/>
</dbReference>
<keyword evidence="8 14" id="KW-0418">Kinase</keyword>
<dbReference type="InterPro" id="IPR015864">
    <property type="entry name" value="FAD_synthase"/>
</dbReference>
<keyword evidence="17" id="KW-1185">Reference proteome</keyword>
<keyword evidence="3 14" id="KW-0285">Flavoprotein</keyword>
<dbReference type="RefSeq" id="WP_188649818.1">
    <property type="nucleotide sequence ID" value="NZ_BMIN01000001.1"/>
</dbReference>
<evidence type="ECO:0000256" key="7">
    <source>
        <dbReference type="ARBA" id="ARBA00022741"/>
    </source>
</evidence>
<comment type="similarity">
    <text evidence="14">Belongs to the ribF family.</text>
</comment>
<evidence type="ECO:0000256" key="3">
    <source>
        <dbReference type="ARBA" id="ARBA00022630"/>
    </source>
</evidence>
<dbReference type="NCBIfam" id="NF004162">
    <property type="entry name" value="PRK05627.1-5"/>
    <property type="match status" value="1"/>
</dbReference>
<dbReference type="Gene3D" id="3.40.50.620">
    <property type="entry name" value="HUPs"/>
    <property type="match status" value="1"/>
</dbReference>
<evidence type="ECO:0000256" key="13">
    <source>
        <dbReference type="ARBA" id="ARBA00049494"/>
    </source>
</evidence>
<dbReference type="NCBIfam" id="NF004161">
    <property type="entry name" value="PRK05627.1-4"/>
    <property type="match status" value="1"/>
</dbReference>
<dbReference type="PANTHER" id="PTHR22749:SF6">
    <property type="entry name" value="RIBOFLAVIN KINASE"/>
    <property type="match status" value="1"/>
</dbReference>
<feature type="domain" description="Riboflavin kinase" evidence="15">
    <location>
        <begin position="185"/>
        <end position="310"/>
    </location>
</feature>
<keyword evidence="9 14" id="KW-0274">FAD</keyword>
<dbReference type="CDD" id="cd02064">
    <property type="entry name" value="FAD_synthetase_N"/>
    <property type="match status" value="1"/>
</dbReference>
<dbReference type="NCBIfam" id="TIGR00083">
    <property type="entry name" value="ribF"/>
    <property type="match status" value="1"/>
</dbReference>
<keyword evidence="5 14" id="KW-0808">Transferase</keyword>
<dbReference type="EC" id="2.7.1.26" evidence="14"/>
<evidence type="ECO:0000256" key="9">
    <source>
        <dbReference type="ARBA" id="ARBA00022827"/>
    </source>
</evidence>
<dbReference type="InterPro" id="IPR023465">
    <property type="entry name" value="Riboflavin_kinase_dom_sf"/>
</dbReference>
<protein>
    <recommendedName>
        <fullName evidence="14">Riboflavin biosynthesis protein</fullName>
    </recommendedName>
    <domain>
        <recommendedName>
            <fullName evidence="14">Riboflavin kinase</fullName>
            <ecNumber evidence="14">2.7.1.26</ecNumber>
        </recommendedName>
        <alternativeName>
            <fullName evidence="14">Flavokinase</fullName>
        </alternativeName>
    </domain>
    <domain>
        <recommendedName>
            <fullName evidence="14">FMN adenylyltransferase</fullName>
            <ecNumber evidence="14">2.7.7.2</ecNumber>
        </recommendedName>
        <alternativeName>
            <fullName evidence="14">FAD pyrophosphorylase</fullName>
        </alternativeName>
        <alternativeName>
            <fullName evidence="14">FAD synthase</fullName>
        </alternativeName>
    </domain>
</protein>
<accession>A0ABQ1PHQ0</accession>
<evidence type="ECO:0000256" key="11">
    <source>
        <dbReference type="ARBA" id="ARBA00023268"/>
    </source>
</evidence>
<gene>
    <name evidence="16" type="ORF">GCM10011389_00540</name>
</gene>
<dbReference type="PANTHER" id="PTHR22749">
    <property type="entry name" value="RIBOFLAVIN KINASE/FMN ADENYLYLTRANSFERASE"/>
    <property type="match status" value="1"/>
</dbReference>
<evidence type="ECO:0000313" key="17">
    <source>
        <dbReference type="Proteomes" id="UP000642571"/>
    </source>
</evidence>
<dbReference type="Gene3D" id="2.40.30.30">
    <property type="entry name" value="Riboflavin kinase-like"/>
    <property type="match status" value="1"/>
</dbReference>
<dbReference type="InterPro" id="IPR015865">
    <property type="entry name" value="Riboflavin_kinase_bac/euk"/>
</dbReference>
<dbReference type="EMBL" id="BMIN01000001">
    <property type="protein sequence ID" value="GGC97310.1"/>
    <property type="molecule type" value="Genomic_DNA"/>
</dbReference>
<name>A0ABQ1PHQ0_9BACI</name>
<evidence type="ECO:0000256" key="10">
    <source>
        <dbReference type="ARBA" id="ARBA00022840"/>
    </source>
</evidence>
<evidence type="ECO:0000256" key="1">
    <source>
        <dbReference type="ARBA" id="ARBA00004726"/>
    </source>
</evidence>
<keyword evidence="6 14" id="KW-0548">Nucleotidyltransferase</keyword>
<comment type="catalytic activity">
    <reaction evidence="13 14">
        <text>FMN + ATP + H(+) = FAD + diphosphate</text>
        <dbReference type="Rhea" id="RHEA:17237"/>
        <dbReference type="ChEBI" id="CHEBI:15378"/>
        <dbReference type="ChEBI" id="CHEBI:30616"/>
        <dbReference type="ChEBI" id="CHEBI:33019"/>
        <dbReference type="ChEBI" id="CHEBI:57692"/>
        <dbReference type="ChEBI" id="CHEBI:58210"/>
        <dbReference type="EC" id="2.7.7.2"/>
    </reaction>
</comment>
<proteinExistence type="inferred from homology"/>
<evidence type="ECO:0000256" key="4">
    <source>
        <dbReference type="ARBA" id="ARBA00022643"/>
    </source>
</evidence>
<keyword evidence="7 14" id="KW-0547">Nucleotide-binding</keyword>
<dbReference type="EC" id="2.7.7.2" evidence="14"/>
<evidence type="ECO:0000256" key="2">
    <source>
        <dbReference type="ARBA" id="ARBA00005201"/>
    </source>
</evidence>
<dbReference type="SUPFAM" id="SSF52374">
    <property type="entry name" value="Nucleotidylyl transferase"/>
    <property type="match status" value="1"/>
</dbReference>
<dbReference type="InterPro" id="IPR004821">
    <property type="entry name" value="Cyt_trans-like"/>
</dbReference>
<evidence type="ECO:0000256" key="14">
    <source>
        <dbReference type="PIRNR" id="PIRNR004491"/>
    </source>
</evidence>
<comment type="caution">
    <text evidence="16">The sequence shown here is derived from an EMBL/GenBank/DDBJ whole genome shotgun (WGS) entry which is preliminary data.</text>
</comment>
<keyword evidence="11" id="KW-0511">Multifunctional enzyme</keyword>
<comment type="pathway">
    <text evidence="2 14">Cofactor biosynthesis; FMN biosynthesis; FMN from riboflavin (ATP route): step 1/1.</text>
</comment>
<evidence type="ECO:0000256" key="12">
    <source>
        <dbReference type="ARBA" id="ARBA00047880"/>
    </source>
</evidence>
<comment type="catalytic activity">
    <reaction evidence="12 14">
        <text>riboflavin + ATP = FMN + ADP + H(+)</text>
        <dbReference type="Rhea" id="RHEA:14357"/>
        <dbReference type="ChEBI" id="CHEBI:15378"/>
        <dbReference type="ChEBI" id="CHEBI:30616"/>
        <dbReference type="ChEBI" id="CHEBI:57986"/>
        <dbReference type="ChEBI" id="CHEBI:58210"/>
        <dbReference type="ChEBI" id="CHEBI:456216"/>
        <dbReference type="EC" id="2.7.1.26"/>
    </reaction>
</comment>
<organism evidence="16 17">
    <name type="scientific">Pontibacillus salipaludis</name>
    <dbReference type="NCBI Taxonomy" id="1697394"/>
    <lineage>
        <taxon>Bacteria</taxon>
        <taxon>Bacillati</taxon>
        <taxon>Bacillota</taxon>
        <taxon>Bacilli</taxon>
        <taxon>Bacillales</taxon>
        <taxon>Bacillaceae</taxon>
        <taxon>Pontibacillus</taxon>
    </lineage>
</organism>
<dbReference type="Pfam" id="PF01687">
    <property type="entry name" value="Flavokinase"/>
    <property type="match status" value="1"/>
</dbReference>
<dbReference type="NCBIfam" id="TIGR00125">
    <property type="entry name" value="cyt_tran_rel"/>
    <property type="match status" value="1"/>
</dbReference>
<evidence type="ECO:0000256" key="5">
    <source>
        <dbReference type="ARBA" id="ARBA00022679"/>
    </source>
</evidence>
<evidence type="ECO:0000256" key="8">
    <source>
        <dbReference type="ARBA" id="ARBA00022777"/>
    </source>
</evidence>
<keyword evidence="10 14" id="KW-0067">ATP-binding</keyword>